<evidence type="ECO:0000256" key="7">
    <source>
        <dbReference type="ARBA" id="ARBA00023136"/>
    </source>
</evidence>
<keyword evidence="11" id="KW-1185">Reference proteome</keyword>
<evidence type="ECO:0000256" key="3">
    <source>
        <dbReference type="ARBA" id="ARBA00009120"/>
    </source>
</evidence>
<dbReference type="GO" id="GO:0015535">
    <property type="term" value="F:fucose:proton symporter activity"/>
    <property type="evidence" value="ECO:0007669"/>
    <property type="project" value="InterPro"/>
</dbReference>
<dbReference type="GO" id="GO:0005354">
    <property type="term" value="F:galactose transmembrane transporter activity"/>
    <property type="evidence" value="ECO:0007669"/>
    <property type="project" value="InterPro"/>
</dbReference>
<feature type="transmembrane region" description="Helical" evidence="8">
    <location>
        <begin position="308"/>
        <end position="326"/>
    </location>
</feature>
<evidence type="ECO:0000256" key="4">
    <source>
        <dbReference type="ARBA" id="ARBA00022475"/>
    </source>
</evidence>
<dbReference type="NCBIfam" id="TIGR00885">
    <property type="entry name" value="fucP"/>
    <property type="match status" value="1"/>
</dbReference>
<evidence type="ECO:0000313" key="11">
    <source>
        <dbReference type="Proteomes" id="UP000286701"/>
    </source>
</evidence>
<keyword evidence="6 8" id="KW-1133">Transmembrane helix</keyword>
<feature type="transmembrane region" description="Helical" evidence="8">
    <location>
        <begin position="191"/>
        <end position="208"/>
    </location>
</feature>
<evidence type="ECO:0000259" key="9">
    <source>
        <dbReference type="PROSITE" id="PS50850"/>
    </source>
</evidence>
<feature type="transmembrane region" description="Helical" evidence="8">
    <location>
        <begin position="74"/>
        <end position="95"/>
    </location>
</feature>
<keyword evidence="7 8" id="KW-0472">Membrane</keyword>
<reference evidence="10 11" key="1">
    <citation type="submission" date="2019-01" db="EMBL/GenBank/DDBJ databases">
        <title>Mucilaginibacter antarcticum sp. nov., isolated from antarctic soil.</title>
        <authorList>
            <person name="Yan Y.-Q."/>
            <person name="Du Z.-J."/>
        </authorList>
    </citation>
    <scope>NUCLEOTIDE SEQUENCE [LARGE SCALE GENOMIC DNA]</scope>
    <source>
        <strain evidence="10 11">F01003</strain>
    </source>
</reference>
<feature type="transmembrane region" description="Helical" evidence="8">
    <location>
        <begin position="101"/>
        <end position="127"/>
    </location>
</feature>
<dbReference type="PROSITE" id="PS50850">
    <property type="entry name" value="MFS"/>
    <property type="match status" value="1"/>
</dbReference>
<dbReference type="InterPro" id="IPR036259">
    <property type="entry name" value="MFS_trans_sf"/>
</dbReference>
<evidence type="ECO:0000256" key="6">
    <source>
        <dbReference type="ARBA" id="ARBA00022989"/>
    </source>
</evidence>
<dbReference type="Pfam" id="PF07690">
    <property type="entry name" value="MFS_1"/>
    <property type="match status" value="1"/>
</dbReference>
<dbReference type="InterPro" id="IPR011701">
    <property type="entry name" value="MFS"/>
</dbReference>
<evidence type="ECO:0000256" key="1">
    <source>
        <dbReference type="ARBA" id="ARBA00003321"/>
    </source>
</evidence>
<keyword evidence="4" id="KW-1003">Cell membrane</keyword>
<evidence type="ECO:0000313" key="10">
    <source>
        <dbReference type="EMBL" id="RWY53712.1"/>
    </source>
</evidence>
<comment type="caution">
    <text evidence="10">The sequence shown here is derived from an EMBL/GenBank/DDBJ whole genome shotgun (WGS) entry which is preliminary data.</text>
</comment>
<dbReference type="GO" id="GO:0055056">
    <property type="term" value="F:D-glucose transmembrane transporter activity"/>
    <property type="evidence" value="ECO:0007669"/>
    <property type="project" value="InterPro"/>
</dbReference>
<evidence type="ECO:0000256" key="5">
    <source>
        <dbReference type="ARBA" id="ARBA00022692"/>
    </source>
</evidence>
<feature type="transmembrane region" description="Helical" evidence="8">
    <location>
        <begin position="7"/>
        <end position="30"/>
    </location>
</feature>
<protein>
    <submittedName>
        <fullName evidence="10">L-fucose:H+ symporter permease</fullName>
    </submittedName>
</protein>
<dbReference type="EMBL" id="SBIW01000003">
    <property type="protein sequence ID" value="RWY53712.1"/>
    <property type="molecule type" value="Genomic_DNA"/>
</dbReference>
<dbReference type="CDD" id="cd17394">
    <property type="entry name" value="MFS_FucP_like"/>
    <property type="match status" value="1"/>
</dbReference>
<dbReference type="Proteomes" id="UP000286701">
    <property type="component" value="Unassembled WGS sequence"/>
</dbReference>
<comment type="similarity">
    <text evidence="3">Belongs to the major facilitator superfamily. FHS transporter (TC 2.A.1.7) family.</text>
</comment>
<accession>A0A444MQ15</accession>
<feature type="transmembrane region" description="Helical" evidence="8">
    <location>
        <begin position="332"/>
        <end position="354"/>
    </location>
</feature>
<dbReference type="GO" id="GO:1904659">
    <property type="term" value="P:D-glucose transmembrane transport"/>
    <property type="evidence" value="ECO:0007669"/>
    <property type="project" value="InterPro"/>
</dbReference>
<dbReference type="PANTHER" id="PTHR43702">
    <property type="entry name" value="L-FUCOSE-PROTON SYMPORTER"/>
    <property type="match status" value="1"/>
</dbReference>
<keyword evidence="5 8" id="KW-0812">Transmembrane</keyword>
<dbReference type="InterPro" id="IPR005275">
    <property type="entry name" value="Lfuc_symporter_FucP"/>
</dbReference>
<evidence type="ECO:0000256" key="2">
    <source>
        <dbReference type="ARBA" id="ARBA00004429"/>
    </source>
</evidence>
<feature type="transmembrane region" description="Helical" evidence="8">
    <location>
        <begin position="366"/>
        <end position="385"/>
    </location>
</feature>
<evidence type="ECO:0000256" key="8">
    <source>
        <dbReference type="SAM" id="Phobius"/>
    </source>
</evidence>
<name>A0A444MQ15_9SPHI</name>
<dbReference type="InterPro" id="IPR005964">
    <property type="entry name" value="Glc/Gal_transptr_bac"/>
</dbReference>
<gene>
    <name evidence="10" type="primary">fucP</name>
    <name evidence="10" type="ORF">EPL05_06480</name>
</gene>
<dbReference type="AlphaFoldDB" id="A0A444MQ15"/>
<sequence length="427" mass="46497">MQKNSNVIAVALITSLFFLWGFALNLNPILIPHLKKACQLTDFQSSLIDSASYFAYFLLPIPAALFMKKYGYKGGIILGLLLFSFGAMLFVPAAAARNYAFFLGALFIVFSGMAFLETAANPLITVLGDPDKATQRINFAQSFNGLAATVGPLLGGLFILSGKNLTAAEENAMSPEVLKQYLDKEASSVQIPYIVISLVVLTVAILVWRTAFPVINEESGEEINDERRPLSARIAELLKNKQLMSGVLAEFFYVGGQACVSSFFIRFSEKVAGLSEKDASTIYLPLAFLGFMSGRFIGTLLMRFFNPVKLLVTYAVINIILIISAVNLSGSAAVYTLMAVWFFMSIMFPTIFSLSIRDLTAKTKKLGSSLVIMGIVGGAIMPPIMGRVSDMFNIQVAYLVPGISFVAILWFALKNLKVKKVAIVAGH</sequence>
<dbReference type="InterPro" id="IPR020846">
    <property type="entry name" value="MFS_dom"/>
</dbReference>
<dbReference type="InterPro" id="IPR050375">
    <property type="entry name" value="MFS_TsgA-like"/>
</dbReference>
<comment type="function">
    <text evidence="1">Intake of glucose and galactose.</text>
</comment>
<dbReference type="RefSeq" id="WP_128533146.1">
    <property type="nucleotide sequence ID" value="NZ_SBIW01000003.1"/>
</dbReference>
<dbReference type="Gene3D" id="1.20.1250.20">
    <property type="entry name" value="MFS general substrate transporter like domains"/>
    <property type="match status" value="2"/>
</dbReference>
<dbReference type="NCBIfam" id="TIGR01272">
    <property type="entry name" value="gluP"/>
    <property type="match status" value="1"/>
</dbReference>
<organism evidence="10 11">
    <name type="scientific">Mucilaginibacter gilvus</name>
    <dbReference type="NCBI Taxonomy" id="2305909"/>
    <lineage>
        <taxon>Bacteria</taxon>
        <taxon>Pseudomonadati</taxon>
        <taxon>Bacteroidota</taxon>
        <taxon>Sphingobacteriia</taxon>
        <taxon>Sphingobacteriales</taxon>
        <taxon>Sphingobacteriaceae</taxon>
        <taxon>Mucilaginibacter</taxon>
    </lineage>
</organism>
<proteinExistence type="inferred from homology"/>
<comment type="subcellular location">
    <subcellularLocation>
        <location evidence="2">Cell inner membrane</location>
        <topology evidence="2">Multi-pass membrane protein</topology>
    </subcellularLocation>
</comment>
<dbReference type="GO" id="GO:0005886">
    <property type="term" value="C:plasma membrane"/>
    <property type="evidence" value="ECO:0007669"/>
    <property type="project" value="UniProtKB-SubCell"/>
</dbReference>
<feature type="domain" description="Major facilitator superfamily (MFS) profile" evidence="9">
    <location>
        <begin position="9"/>
        <end position="419"/>
    </location>
</feature>
<feature type="transmembrane region" description="Helical" evidence="8">
    <location>
        <begin position="391"/>
        <end position="413"/>
    </location>
</feature>
<feature type="transmembrane region" description="Helical" evidence="8">
    <location>
        <begin position="50"/>
        <end position="67"/>
    </location>
</feature>
<dbReference type="OrthoDB" id="9786665at2"/>
<feature type="transmembrane region" description="Helical" evidence="8">
    <location>
        <begin position="282"/>
        <end position="301"/>
    </location>
</feature>
<feature type="transmembrane region" description="Helical" evidence="8">
    <location>
        <begin position="247"/>
        <end position="267"/>
    </location>
</feature>
<dbReference type="PANTHER" id="PTHR43702:SF11">
    <property type="entry name" value="L-FUCOSE-PROTON SYMPORTER"/>
    <property type="match status" value="1"/>
</dbReference>
<dbReference type="SUPFAM" id="SSF103473">
    <property type="entry name" value="MFS general substrate transporter"/>
    <property type="match status" value="1"/>
</dbReference>
<feature type="transmembrane region" description="Helical" evidence="8">
    <location>
        <begin position="139"/>
        <end position="160"/>
    </location>
</feature>